<dbReference type="AlphaFoldDB" id="L8X307"/>
<name>L8X307_THACA</name>
<dbReference type="EMBL" id="AFRT01000281">
    <property type="protein sequence ID" value="ELU44696.1"/>
    <property type="molecule type" value="Genomic_DNA"/>
</dbReference>
<evidence type="ECO:0000313" key="2">
    <source>
        <dbReference type="Proteomes" id="UP000011668"/>
    </source>
</evidence>
<organism evidence="1 2">
    <name type="scientific">Thanatephorus cucumeris (strain AG1-IA)</name>
    <name type="common">Rice sheath blight fungus</name>
    <name type="synonym">Rhizoctonia solani</name>
    <dbReference type="NCBI Taxonomy" id="983506"/>
    <lineage>
        <taxon>Eukaryota</taxon>
        <taxon>Fungi</taxon>
        <taxon>Dikarya</taxon>
        <taxon>Basidiomycota</taxon>
        <taxon>Agaricomycotina</taxon>
        <taxon>Agaricomycetes</taxon>
        <taxon>Cantharellales</taxon>
        <taxon>Ceratobasidiaceae</taxon>
        <taxon>Rhizoctonia</taxon>
        <taxon>Rhizoctonia solani AG-1</taxon>
    </lineage>
</organism>
<accession>L8X307</accession>
<proteinExistence type="predicted"/>
<reference evidence="1 2" key="1">
    <citation type="journal article" date="2013" name="Nat. Commun.">
        <title>The evolution and pathogenic mechanisms of the rice sheath blight pathogen.</title>
        <authorList>
            <person name="Zheng A."/>
            <person name="Lin R."/>
            <person name="Xu L."/>
            <person name="Qin P."/>
            <person name="Tang C."/>
            <person name="Ai P."/>
            <person name="Zhang D."/>
            <person name="Liu Y."/>
            <person name="Sun Z."/>
            <person name="Feng H."/>
            <person name="Wang Y."/>
            <person name="Chen Y."/>
            <person name="Liang X."/>
            <person name="Fu R."/>
            <person name="Li Q."/>
            <person name="Zhang J."/>
            <person name="Yu X."/>
            <person name="Xie Z."/>
            <person name="Ding L."/>
            <person name="Guan P."/>
            <person name="Tang J."/>
            <person name="Liang Y."/>
            <person name="Wang S."/>
            <person name="Deng Q."/>
            <person name="Li S."/>
            <person name="Zhu J."/>
            <person name="Wang L."/>
            <person name="Liu H."/>
            <person name="Li P."/>
        </authorList>
    </citation>
    <scope>NUCLEOTIDE SEQUENCE [LARGE SCALE GENOMIC DNA]</scope>
    <source>
        <strain evidence="2">AG-1 IA</strain>
    </source>
</reference>
<gene>
    <name evidence="1" type="ORF">AG1IA_01265</name>
</gene>
<protein>
    <submittedName>
        <fullName evidence="1">Uncharacterized protein</fullName>
    </submittedName>
</protein>
<comment type="caution">
    <text evidence="1">The sequence shown here is derived from an EMBL/GenBank/DDBJ whole genome shotgun (WGS) entry which is preliminary data.</text>
</comment>
<evidence type="ECO:0000313" key="1">
    <source>
        <dbReference type="EMBL" id="ELU44696.1"/>
    </source>
</evidence>
<dbReference type="HOGENOM" id="CLU_1661978_0_0_1"/>
<sequence>MLSCDWLCLHSGGALSRSTAAPPPLQPIAGATRHTTLRSQRTLALAAPIDVCPKALSNIHFENPPSSTRLGTQACWGCSSRRFISGSISFRCYDFPLHKRRIVDSLNVFQTTRPARGLRKISRPVNKPIGTSHLKTKLRNGYGIYTSREHAFTSKIARV</sequence>
<keyword evidence="2" id="KW-1185">Reference proteome</keyword>
<dbReference type="Proteomes" id="UP000011668">
    <property type="component" value="Unassembled WGS sequence"/>
</dbReference>